<keyword evidence="9" id="KW-0812">Transmembrane</keyword>
<gene>
    <name evidence="12" type="ORF">JQN70_12115</name>
</gene>
<protein>
    <recommendedName>
        <fullName evidence="2">histidine kinase</fullName>
        <ecNumber evidence="2">2.7.13.3</ecNumber>
    </recommendedName>
</protein>
<accession>A0ABS2CMM8</accession>
<dbReference type="InterPro" id="IPR036890">
    <property type="entry name" value="HATPase_C_sf"/>
</dbReference>
<evidence type="ECO:0000256" key="1">
    <source>
        <dbReference type="ARBA" id="ARBA00000085"/>
    </source>
</evidence>
<dbReference type="InterPro" id="IPR003594">
    <property type="entry name" value="HATPase_dom"/>
</dbReference>
<feature type="domain" description="Histidine kinase/HSP90-like ATPase" evidence="10">
    <location>
        <begin position="237"/>
        <end position="324"/>
    </location>
</feature>
<dbReference type="EC" id="2.7.13.3" evidence="2"/>
<keyword evidence="6 12" id="KW-0418">Kinase</keyword>
<sequence>MDPRWRERGGPPAWLPAVPLAAVALVLQLGGSLGRAARDGTQVGWGGVLLLVAGPLSIALLSRFPLVPLGVSISAALAYVATGEPVGPVFAAPVAALLVEGIRRRRERFSRVRDERRDRVERARSEERIAMARDLHDTLGHSLTLINVQSGAALHAFDRDPDNARQALATVKAESHRALEEVRRVLDAVRDPGAAAAVRPGPALTDVADLVAADPGFGWQVDGLADVGALPAAVDAAAYRVVQEAMTNVRRHSGARGARIMLSRNESGLVVEVVDPGRQGAAVETGETSGTGLVGMRERVERLGGTLESGATGSGHRVRAVFPLSGGGGGR</sequence>
<keyword evidence="7" id="KW-0067">ATP-binding</keyword>
<dbReference type="PANTHER" id="PTHR24421">
    <property type="entry name" value="NITRATE/NITRITE SENSOR PROTEIN NARX-RELATED"/>
    <property type="match status" value="1"/>
</dbReference>
<keyword evidence="3" id="KW-0597">Phosphoprotein</keyword>
<dbReference type="SUPFAM" id="SSF55874">
    <property type="entry name" value="ATPase domain of HSP90 chaperone/DNA topoisomerase II/histidine kinase"/>
    <property type="match status" value="1"/>
</dbReference>
<feature type="domain" description="Signal transduction histidine kinase subgroup 3 dimerisation and phosphoacceptor" evidence="11">
    <location>
        <begin position="127"/>
        <end position="192"/>
    </location>
</feature>
<keyword evidence="9" id="KW-0472">Membrane</keyword>
<dbReference type="CDD" id="cd16917">
    <property type="entry name" value="HATPase_UhpB-NarQ-NarX-like"/>
    <property type="match status" value="1"/>
</dbReference>
<evidence type="ECO:0000259" key="10">
    <source>
        <dbReference type="Pfam" id="PF02518"/>
    </source>
</evidence>
<comment type="catalytic activity">
    <reaction evidence="1">
        <text>ATP + protein L-histidine = ADP + protein N-phospho-L-histidine.</text>
        <dbReference type="EC" id="2.7.13.3"/>
    </reaction>
</comment>
<proteinExistence type="predicted"/>
<evidence type="ECO:0000256" key="9">
    <source>
        <dbReference type="SAM" id="Phobius"/>
    </source>
</evidence>
<keyword evidence="5" id="KW-0547">Nucleotide-binding</keyword>
<evidence type="ECO:0000313" key="12">
    <source>
        <dbReference type="EMBL" id="MBM6401137.1"/>
    </source>
</evidence>
<comment type="caution">
    <text evidence="12">The sequence shown here is derived from an EMBL/GenBank/DDBJ whole genome shotgun (WGS) entry which is preliminary data.</text>
</comment>
<dbReference type="Pfam" id="PF07730">
    <property type="entry name" value="HisKA_3"/>
    <property type="match status" value="1"/>
</dbReference>
<evidence type="ECO:0000256" key="6">
    <source>
        <dbReference type="ARBA" id="ARBA00022777"/>
    </source>
</evidence>
<feature type="transmembrane region" description="Helical" evidence="9">
    <location>
        <begin position="76"/>
        <end position="99"/>
    </location>
</feature>
<dbReference type="InterPro" id="IPR050482">
    <property type="entry name" value="Sensor_HK_TwoCompSys"/>
</dbReference>
<evidence type="ECO:0000256" key="8">
    <source>
        <dbReference type="ARBA" id="ARBA00023012"/>
    </source>
</evidence>
<dbReference type="Pfam" id="PF02518">
    <property type="entry name" value="HATPase_c"/>
    <property type="match status" value="1"/>
</dbReference>
<dbReference type="EMBL" id="JAFDVD010000013">
    <property type="protein sequence ID" value="MBM6401137.1"/>
    <property type="molecule type" value="Genomic_DNA"/>
</dbReference>
<dbReference type="RefSeq" id="WP_204131614.1">
    <property type="nucleotide sequence ID" value="NZ_JAFDVD010000013.1"/>
</dbReference>
<organism evidence="12 13">
    <name type="scientific">Phycicoccus sonneratiae</name>
    <dbReference type="NCBI Taxonomy" id="2807628"/>
    <lineage>
        <taxon>Bacteria</taxon>
        <taxon>Bacillati</taxon>
        <taxon>Actinomycetota</taxon>
        <taxon>Actinomycetes</taxon>
        <taxon>Micrococcales</taxon>
        <taxon>Intrasporangiaceae</taxon>
        <taxon>Phycicoccus</taxon>
    </lineage>
</organism>
<keyword evidence="9" id="KW-1133">Transmembrane helix</keyword>
<evidence type="ECO:0000256" key="3">
    <source>
        <dbReference type="ARBA" id="ARBA00022553"/>
    </source>
</evidence>
<dbReference type="PANTHER" id="PTHR24421:SF10">
    <property type="entry name" value="NITRATE_NITRITE SENSOR PROTEIN NARQ"/>
    <property type="match status" value="1"/>
</dbReference>
<dbReference type="Gene3D" id="3.30.565.10">
    <property type="entry name" value="Histidine kinase-like ATPase, C-terminal domain"/>
    <property type="match status" value="1"/>
</dbReference>
<evidence type="ECO:0000256" key="2">
    <source>
        <dbReference type="ARBA" id="ARBA00012438"/>
    </source>
</evidence>
<dbReference type="GO" id="GO:0016301">
    <property type="term" value="F:kinase activity"/>
    <property type="evidence" value="ECO:0007669"/>
    <property type="project" value="UniProtKB-KW"/>
</dbReference>
<dbReference type="InterPro" id="IPR011712">
    <property type="entry name" value="Sig_transdc_His_kin_sub3_dim/P"/>
</dbReference>
<name>A0ABS2CMM8_9MICO</name>
<feature type="transmembrane region" description="Helical" evidence="9">
    <location>
        <begin position="43"/>
        <end position="64"/>
    </location>
</feature>
<evidence type="ECO:0000256" key="5">
    <source>
        <dbReference type="ARBA" id="ARBA00022741"/>
    </source>
</evidence>
<evidence type="ECO:0000256" key="4">
    <source>
        <dbReference type="ARBA" id="ARBA00022679"/>
    </source>
</evidence>
<feature type="transmembrane region" description="Helical" evidence="9">
    <location>
        <begin position="12"/>
        <end position="31"/>
    </location>
</feature>
<keyword evidence="8" id="KW-0902">Two-component regulatory system</keyword>
<dbReference type="Proteomes" id="UP001430172">
    <property type="component" value="Unassembled WGS sequence"/>
</dbReference>
<evidence type="ECO:0000256" key="7">
    <source>
        <dbReference type="ARBA" id="ARBA00022840"/>
    </source>
</evidence>
<keyword evidence="13" id="KW-1185">Reference proteome</keyword>
<reference evidence="12" key="1">
    <citation type="submission" date="2021-02" db="EMBL/GenBank/DDBJ databases">
        <title>Phycicoccus sp. MQZ13P-5T, whole genome shotgun sequence.</title>
        <authorList>
            <person name="Tuo L."/>
        </authorList>
    </citation>
    <scope>NUCLEOTIDE SEQUENCE</scope>
    <source>
        <strain evidence="12">MQZ13P-5</strain>
    </source>
</reference>
<dbReference type="Gene3D" id="1.20.5.1930">
    <property type="match status" value="1"/>
</dbReference>
<evidence type="ECO:0000259" key="11">
    <source>
        <dbReference type="Pfam" id="PF07730"/>
    </source>
</evidence>
<keyword evidence="4" id="KW-0808">Transferase</keyword>
<evidence type="ECO:0000313" key="13">
    <source>
        <dbReference type="Proteomes" id="UP001430172"/>
    </source>
</evidence>